<proteinExistence type="predicted"/>
<dbReference type="Proteomes" id="UP000241639">
    <property type="component" value="Unassembled WGS sequence"/>
</dbReference>
<feature type="transmembrane region" description="Helical" evidence="5">
    <location>
        <begin position="120"/>
        <end position="140"/>
    </location>
</feature>
<dbReference type="GO" id="GO:0034755">
    <property type="term" value="P:iron ion transmembrane transport"/>
    <property type="evidence" value="ECO:0007669"/>
    <property type="project" value="TreeGrafter"/>
</dbReference>
<dbReference type="AlphaFoldDB" id="A0A2T4Z3Z1"/>
<dbReference type="GO" id="GO:0015086">
    <property type="term" value="F:cadmium ion transmembrane transporter activity"/>
    <property type="evidence" value="ECO:0007669"/>
    <property type="project" value="TreeGrafter"/>
</dbReference>
<name>A0A2T4Z3Z1_9BACL</name>
<dbReference type="EMBL" id="PZZP01000002">
    <property type="protein sequence ID" value="PTM56597.1"/>
    <property type="molecule type" value="Genomic_DNA"/>
</dbReference>
<evidence type="ECO:0000256" key="2">
    <source>
        <dbReference type="ARBA" id="ARBA00022692"/>
    </source>
</evidence>
<protein>
    <submittedName>
        <fullName evidence="6">Mn2+/Fe2+ NRAMP family transporter</fullName>
    </submittedName>
</protein>
<sequence>MRLNQDLSGESGLKAQRRLLWGAIFLMATSSIGPAFLTQTAVFTEQFAANFAFAILASVIIDIGAQLNIWRILSVSGKRGQDVANLVLPGLGSVIAVLIVFGGLAFNIGNVAGAGLGLNVLFGISPVVGAFLTGVLAIIVFSLKDAGKAMDIVAQSLGVIMLIMVGYVMVTTSPPMGEVVVKAVVPDDYAVLLLPVVTLVGGTVGGYITFAGGHRLIDAGITGKKHLPFVSRAANLGILTTGVMRTFLFLAVLGVVAAGNPLDPENPPASVFQIALGEVGYKLFGVVLFAAALTSVIGSAYTSVSFLRSFHRSIEKYNKWIIIAFILFSTIVFAIVGKPVTVLIVAGALNGLILPLTLGSILLASRNRKIVGDYHHPTWMILFGVVAVIVTLIAGWLSLQGLADLWTR</sequence>
<keyword evidence="2 5" id="KW-0812">Transmembrane</keyword>
<keyword evidence="3 5" id="KW-1133">Transmembrane helix</keyword>
<evidence type="ECO:0000313" key="7">
    <source>
        <dbReference type="Proteomes" id="UP000241639"/>
    </source>
</evidence>
<dbReference type="PANTHER" id="PTHR11706:SF2">
    <property type="entry name" value="TRANSPORTER PROTEIN"/>
    <property type="match status" value="1"/>
</dbReference>
<organism evidence="6 7">
    <name type="scientific">Desmospora activa DSM 45169</name>
    <dbReference type="NCBI Taxonomy" id="1121389"/>
    <lineage>
        <taxon>Bacteria</taxon>
        <taxon>Bacillati</taxon>
        <taxon>Bacillota</taxon>
        <taxon>Bacilli</taxon>
        <taxon>Bacillales</taxon>
        <taxon>Thermoactinomycetaceae</taxon>
        <taxon>Desmospora</taxon>
    </lineage>
</organism>
<gene>
    <name evidence="6" type="ORF">C8J48_2919</name>
</gene>
<accession>A0A2T4Z3Z1</accession>
<evidence type="ECO:0000256" key="1">
    <source>
        <dbReference type="ARBA" id="ARBA00004141"/>
    </source>
</evidence>
<evidence type="ECO:0000256" key="5">
    <source>
        <dbReference type="SAM" id="Phobius"/>
    </source>
</evidence>
<reference evidence="6 7" key="1">
    <citation type="submission" date="2018-04" db="EMBL/GenBank/DDBJ databases">
        <title>Genomic Encyclopedia of Archaeal and Bacterial Type Strains, Phase II (KMG-II): from individual species to whole genera.</title>
        <authorList>
            <person name="Goeker M."/>
        </authorList>
    </citation>
    <scope>NUCLEOTIDE SEQUENCE [LARGE SCALE GENOMIC DNA]</scope>
    <source>
        <strain evidence="6 7">DSM 45169</strain>
    </source>
</reference>
<feature type="transmembrane region" description="Helical" evidence="5">
    <location>
        <begin position="47"/>
        <end position="65"/>
    </location>
</feature>
<comment type="caution">
    <text evidence="6">The sequence shown here is derived from an EMBL/GenBank/DDBJ whole genome shotgun (WGS) entry which is preliminary data.</text>
</comment>
<comment type="subcellular location">
    <subcellularLocation>
        <location evidence="1">Membrane</location>
        <topology evidence="1">Multi-pass membrane protein</topology>
    </subcellularLocation>
</comment>
<feature type="transmembrane region" description="Helical" evidence="5">
    <location>
        <begin position="319"/>
        <end position="336"/>
    </location>
</feature>
<dbReference type="InterPro" id="IPR001046">
    <property type="entry name" value="NRAMP_fam"/>
</dbReference>
<dbReference type="GO" id="GO:0005384">
    <property type="term" value="F:manganese ion transmembrane transporter activity"/>
    <property type="evidence" value="ECO:0007669"/>
    <property type="project" value="TreeGrafter"/>
</dbReference>
<feature type="transmembrane region" description="Helical" evidence="5">
    <location>
        <begin position="377"/>
        <end position="399"/>
    </location>
</feature>
<evidence type="ECO:0000256" key="3">
    <source>
        <dbReference type="ARBA" id="ARBA00022989"/>
    </source>
</evidence>
<evidence type="ECO:0000313" key="6">
    <source>
        <dbReference type="EMBL" id="PTM56597.1"/>
    </source>
</evidence>
<feature type="transmembrane region" description="Helical" evidence="5">
    <location>
        <begin position="342"/>
        <end position="365"/>
    </location>
</feature>
<feature type="transmembrane region" description="Helical" evidence="5">
    <location>
        <begin position="190"/>
        <end position="212"/>
    </location>
</feature>
<feature type="transmembrane region" description="Helical" evidence="5">
    <location>
        <begin position="279"/>
        <end position="307"/>
    </location>
</feature>
<keyword evidence="4 5" id="KW-0472">Membrane</keyword>
<dbReference type="RefSeq" id="WP_107728246.1">
    <property type="nucleotide sequence ID" value="NZ_PZZP01000002.1"/>
</dbReference>
<dbReference type="PANTHER" id="PTHR11706">
    <property type="entry name" value="SOLUTE CARRIER PROTEIN FAMILY 11 MEMBER"/>
    <property type="match status" value="1"/>
</dbReference>
<feature type="transmembrane region" description="Helical" evidence="5">
    <location>
        <begin position="152"/>
        <end position="170"/>
    </location>
</feature>
<dbReference type="GO" id="GO:0005886">
    <property type="term" value="C:plasma membrane"/>
    <property type="evidence" value="ECO:0007669"/>
    <property type="project" value="TreeGrafter"/>
</dbReference>
<dbReference type="OrthoDB" id="141480at2"/>
<dbReference type="Pfam" id="PF01566">
    <property type="entry name" value="Nramp"/>
    <property type="match status" value="1"/>
</dbReference>
<evidence type="ECO:0000256" key="4">
    <source>
        <dbReference type="ARBA" id="ARBA00023136"/>
    </source>
</evidence>
<keyword evidence="7" id="KW-1185">Reference proteome</keyword>
<feature type="transmembrane region" description="Helical" evidence="5">
    <location>
        <begin position="233"/>
        <end position="259"/>
    </location>
</feature>
<feature type="transmembrane region" description="Helical" evidence="5">
    <location>
        <begin position="20"/>
        <end position="41"/>
    </location>
</feature>
<feature type="transmembrane region" description="Helical" evidence="5">
    <location>
        <begin position="86"/>
        <end position="108"/>
    </location>
</feature>